<dbReference type="Proteomes" id="UP000653454">
    <property type="component" value="Unassembled WGS sequence"/>
</dbReference>
<keyword evidence="2" id="KW-1185">Reference proteome</keyword>
<evidence type="ECO:0000313" key="2">
    <source>
        <dbReference type="Proteomes" id="UP000653454"/>
    </source>
</evidence>
<reference evidence="1" key="1">
    <citation type="submission" date="2020-11" db="EMBL/GenBank/DDBJ databases">
        <authorList>
            <person name="Whiteford S."/>
        </authorList>
    </citation>
    <scope>NUCLEOTIDE SEQUENCE</scope>
</reference>
<comment type="caution">
    <text evidence="1">The sequence shown here is derived from an EMBL/GenBank/DDBJ whole genome shotgun (WGS) entry which is preliminary data.</text>
</comment>
<sequence>MATTNTNTDGLVDSGDRQGRVPDMHAAQFLCVASEADLEEILLMVLRANDYVVPWLSENRPLVVDLPPARLAAPPRRALLAYLAHLAPVAARRYRSSVCLPPLVVDPSPPRASPPPRAARCLLTSRI</sequence>
<organism evidence="1 2">
    <name type="scientific">Plutella xylostella</name>
    <name type="common">Diamondback moth</name>
    <name type="synonym">Plutella maculipennis</name>
    <dbReference type="NCBI Taxonomy" id="51655"/>
    <lineage>
        <taxon>Eukaryota</taxon>
        <taxon>Metazoa</taxon>
        <taxon>Ecdysozoa</taxon>
        <taxon>Arthropoda</taxon>
        <taxon>Hexapoda</taxon>
        <taxon>Insecta</taxon>
        <taxon>Pterygota</taxon>
        <taxon>Neoptera</taxon>
        <taxon>Endopterygota</taxon>
        <taxon>Lepidoptera</taxon>
        <taxon>Glossata</taxon>
        <taxon>Ditrysia</taxon>
        <taxon>Yponomeutoidea</taxon>
        <taxon>Plutellidae</taxon>
        <taxon>Plutella</taxon>
    </lineage>
</organism>
<name>A0A8S4FIU4_PLUXY</name>
<accession>A0A8S4FIU4</accession>
<evidence type="ECO:0000313" key="1">
    <source>
        <dbReference type="EMBL" id="CAG9128158.1"/>
    </source>
</evidence>
<protein>
    <submittedName>
        <fullName evidence="1">(diamondback moth) hypothetical protein</fullName>
    </submittedName>
</protein>
<gene>
    <name evidence="1" type="ORF">PLXY2_LOCUS9136</name>
</gene>
<dbReference type="EMBL" id="CAJHNJ030000035">
    <property type="protein sequence ID" value="CAG9128158.1"/>
    <property type="molecule type" value="Genomic_DNA"/>
</dbReference>
<dbReference type="AlphaFoldDB" id="A0A8S4FIU4"/>
<proteinExistence type="predicted"/>